<evidence type="ECO:0000313" key="2">
    <source>
        <dbReference type="EMBL" id="KAF5770278.1"/>
    </source>
</evidence>
<keyword evidence="3" id="KW-1185">Reference proteome</keyword>
<reference evidence="2" key="2">
    <citation type="submission" date="2020-06" db="EMBL/GenBank/DDBJ databases">
        <title>Helianthus annuus Genome sequencing and assembly Release 2.</title>
        <authorList>
            <person name="Gouzy J."/>
            <person name="Langlade N."/>
            <person name="Munos S."/>
        </authorList>
    </citation>
    <scope>NUCLEOTIDE SEQUENCE</scope>
    <source>
        <tissue evidence="2">Leaves</tissue>
    </source>
</reference>
<gene>
    <name evidence="2" type="ORF">HanXRQr2_Chr14g0657631</name>
</gene>
<protein>
    <submittedName>
        <fullName evidence="2">Uncharacterized protein</fullName>
    </submittedName>
</protein>
<feature type="transmembrane region" description="Helical" evidence="1">
    <location>
        <begin position="32"/>
        <end position="56"/>
    </location>
</feature>
<dbReference type="EMBL" id="MNCJ02000329">
    <property type="protein sequence ID" value="KAF5770278.1"/>
    <property type="molecule type" value="Genomic_DNA"/>
</dbReference>
<organism evidence="2 3">
    <name type="scientific">Helianthus annuus</name>
    <name type="common">Common sunflower</name>
    <dbReference type="NCBI Taxonomy" id="4232"/>
    <lineage>
        <taxon>Eukaryota</taxon>
        <taxon>Viridiplantae</taxon>
        <taxon>Streptophyta</taxon>
        <taxon>Embryophyta</taxon>
        <taxon>Tracheophyta</taxon>
        <taxon>Spermatophyta</taxon>
        <taxon>Magnoliopsida</taxon>
        <taxon>eudicotyledons</taxon>
        <taxon>Gunneridae</taxon>
        <taxon>Pentapetalae</taxon>
        <taxon>asterids</taxon>
        <taxon>campanulids</taxon>
        <taxon>Asterales</taxon>
        <taxon>Asteraceae</taxon>
        <taxon>Asteroideae</taxon>
        <taxon>Heliantheae alliance</taxon>
        <taxon>Heliantheae</taxon>
        <taxon>Helianthus</taxon>
    </lineage>
</organism>
<proteinExistence type="predicted"/>
<evidence type="ECO:0000256" key="1">
    <source>
        <dbReference type="SAM" id="Phobius"/>
    </source>
</evidence>
<accession>A0A9K3H8Z4</accession>
<comment type="caution">
    <text evidence="2">The sequence shown here is derived from an EMBL/GenBank/DDBJ whole genome shotgun (WGS) entry which is preliminary data.</text>
</comment>
<dbReference type="Proteomes" id="UP000215914">
    <property type="component" value="Unassembled WGS sequence"/>
</dbReference>
<name>A0A9K3H8Z4_HELAN</name>
<keyword evidence="1" id="KW-1133">Transmembrane helix</keyword>
<evidence type="ECO:0000313" key="3">
    <source>
        <dbReference type="Proteomes" id="UP000215914"/>
    </source>
</evidence>
<sequence>MPLDLHISWRFCTFLVHVEPIAILESRFSPTLLGNSSGCIMNVMTVVIVLNCLFVCL</sequence>
<reference evidence="2" key="1">
    <citation type="journal article" date="2017" name="Nature">
        <title>The sunflower genome provides insights into oil metabolism, flowering and Asterid evolution.</title>
        <authorList>
            <person name="Badouin H."/>
            <person name="Gouzy J."/>
            <person name="Grassa C.J."/>
            <person name="Murat F."/>
            <person name="Staton S.E."/>
            <person name="Cottret L."/>
            <person name="Lelandais-Briere C."/>
            <person name="Owens G.L."/>
            <person name="Carrere S."/>
            <person name="Mayjonade B."/>
            <person name="Legrand L."/>
            <person name="Gill N."/>
            <person name="Kane N.C."/>
            <person name="Bowers J.E."/>
            <person name="Hubner S."/>
            <person name="Bellec A."/>
            <person name="Berard A."/>
            <person name="Berges H."/>
            <person name="Blanchet N."/>
            <person name="Boniface M.C."/>
            <person name="Brunel D."/>
            <person name="Catrice O."/>
            <person name="Chaidir N."/>
            <person name="Claudel C."/>
            <person name="Donnadieu C."/>
            <person name="Faraut T."/>
            <person name="Fievet G."/>
            <person name="Helmstetter N."/>
            <person name="King M."/>
            <person name="Knapp S.J."/>
            <person name="Lai Z."/>
            <person name="Le Paslier M.C."/>
            <person name="Lippi Y."/>
            <person name="Lorenzon L."/>
            <person name="Mandel J.R."/>
            <person name="Marage G."/>
            <person name="Marchand G."/>
            <person name="Marquand E."/>
            <person name="Bret-Mestries E."/>
            <person name="Morien E."/>
            <person name="Nambeesan S."/>
            <person name="Nguyen T."/>
            <person name="Pegot-Espagnet P."/>
            <person name="Pouilly N."/>
            <person name="Raftis F."/>
            <person name="Sallet E."/>
            <person name="Schiex T."/>
            <person name="Thomas J."/>
            <person name="Vandecasteele C."/>
            <person name="Vares D."/>
            <person name="Vear F."/>
            <person name="Vautrin S."/>
            <person name="Crespi M."/>
            <person name="Mangin B."/>
            <person name="Burke J.M."/>
            <person name="Salse J."/>
            <person name="Munos S."/>
            <person name="Vincourt P."/>
            <person name="Rieseberg L.H."/>
            <person name="Langlade N.B."/>
        </authorList>
    </citation>
    <scope>NUCLEOTIDE SEQUENCE</scope>
    <source>
        <tissue evidence="2">Leaves</tissue>
    </source>
</reference>
<dbReference type="AlphaFoldDB" id="A0A9K3H8Z4"/>
<keyword evidence="1" id="KW-0472">Membrane</keyword>
<keyword evidence="1" id="KW-0812">Transmembrane</keyword>
<dbReference type="Gramene" id="mRNA:HanXRQr2_Chr14g0657631">
    <property type="protein sequence ID" value="CDS:HanXRQr2_Chr14g0657631.1"/>
    <property type="gene ID" value="HanXRQr2_Chr14g0657631"/>
</dbReference>